<dbReference type="GO" id="GO:0046872">
    <property type="term" value="F:metal ion binding"/>
    <property type="evidence" value="ECO:0007669"/>
    <property type="project" value="UniProtKB-KW"/>
</dbReference>
<dbReference type="GO" id="GO:0005524">
    <property type="term" value="F:ATP binding"/>
    <property type="evidence" value="ECO:0007669"/>
    <property type="project" value="InterPro"/>
</dbReference>
<dbReference type="InterPro" id="IPR034136">
    <property type="entry name" value="TOPRIM_Topo6A/Spo11"/>
</dbReference>
<comment type="catalytic activity">
    <reaction evidence="1 16">
        <text>ATP-dependent breakage, passage and rejoining of double-stranded DNA.</text>
        <dbReference type="EC" id="5.6.2.2"/>
    </reaction>
</comment>
<evidence type="ECO:0000259" key="18">
    <source>
        <dbReference type="Pfam" id="PF08100"/>
    </source>
</evidence>
<dbReference type="Proteomes" id="UP000007015">
    <property type="component" value="Chromosome 8"/>
</dbReference>
<feature type="domain" description="Spo11/DNA topoisomerase VI subunit A N-terminal" evidence="17">
    <location>
        <begin position="218"/>
        <end position="280"/>
    </location>
</feature>
<feature type="domain" description="O-methyltransferase dimerisation" evidence="18">
    <location>
        <begin position="14"/>
        <end position="113"/>
    </location>
</feature>
<feature type="active site" description="O-(5'-phospho-DNA)-tyrosine intermediate" evidence="16">
    <location>
        <position position="244"/>
    </location>
</feature>
<dbReference type="FunFam" id="1.10.10.10:FF:000473">
    <property type="entry name" value="Caffeic acid O-methyltransferase"/>
    <property type="match status" value="1"/>
</dbReference>
<dbReference type="PANTHER" id="PTHR10848:SF0">
    <property type="entry name" value="MEIOTIC RECOMBINATION PROTEIN SPO11"/>
    <property type="match status" value="1"/>
</dbReference>
<dbReference type="Gene3D" id="3.40.1360.10">
    <property type="match status" value="1"/>
</dbReference>
<proteinExistence type="inferred from homology"/>
<dbReference type="CDD" id="cd00223">
    <property type="entry name" value="TOPRIM_TopoIIB_SPO"/>
    <property type="match status" value="1"/>
</dbReference>
<dbReference type="FunFam" id="1.10.10.10:FF:000487">
    <property type="entry name" value="Meiotic recombination protein SPO11-2"/>
    <property type="match status" value="1"/>
</dbReference>
<dbReference type="FunFam" id="3.40.1360.10:FF:000009">
    <property type="entry name" value="Meiotic recombination protein SPO11-2"/>
    <property type="match status" value="1"/>
</dbReference>
<evidence type="ECO:0000259" key="19">
    <source>
        <dbReference type="Pfam" id="PF21180"/>
    </source>
</evidence>
<dbReference type="SUPFAM" id="SSF56726">
    <property type="entry name" value="DNA topoisomerase IV, alpha subunit"/>
    <property type="match status" value="1"/>
</dbReference>
<dbReference type="GO" id="GO:0009555">
    <property type="term" value="P:pollen development"/>
    <property type="evidence" value="ECO:0007669"/>
    <property type="project" value="EnsemblPlants"/>
</dbReference>
<dbReference type="PRINTS" id="PR01550">
    <property type="entry name" value="TOP6AFAMILY"/>
</dbReference>
<organism evidence="20 21">
    <name type="scientific">Oryza sativa subsp. indica</name>
    <name type="common">Rice</name>
    <dbReference type="NCBI Taxonomy" id="39946"/>
    <lineage>
        <taxon>Eukaryota</taxon>
        <taxon>Viridiplantae</taxon>
        <taxon>Streptophyta</taxon>
        <taxon>Embryophyta</taxon>
        <taxon>Tracheophyta</taxon>
        <taxon>Spermatophyta</taxon>
        <taxon>Magnoliopsida</taxon>
        <taxon>Liliopsida</taxon>
        <taxon>Poales</taxon>
        <taxon>Poaceae</taxon>
        <taxon>BOP clade</taxon>
        <taxon>Oryzoideae</taxon>
        <taxon>Oryzeae</taxon>
        <taxon>Oryzinae</taxon>
        <taxon>Oryza</taxon>
        <taxon>Oryza sativa</taxon>
    </lineage>
</organism>
<evidence type="ECO:0000256" key="2">
    <source>
        <dbReference type="ARBA" id="ARBA00001946"/>
    </source>
</evidence>
<dbReference type="STRING" id="39946.B8BAW2"/>
<keyword evidence="11" id="KW-0539">Nucleus</keyword>
<dbReference type="GO" id="GO:0046983">
    <property type="term" value="F:protein dimerization activity"/>
    <property type="evidence" value="ECO:0007669"/>
    <property type="project" value="InterPro"/>
</dbReference>
<accession>B8BAW2</accession>
<dbReference type="InterPro" id="IPR013049">
    <property type="entry name" value="Spo11/TopoVI_A_N"/>
</dbReference>
<dbReference type="InterPro" id="IPR036390">
    <property type="entry name" value="WH_DNA-bd_sf"/>
</dbReference>
<dbReference type="InterPro" id="IPR012967">
    <property type="entry name" value="COMT_dimerisation"/>
</dbReference>
<evidence type="ECO:0000256" key="1">
    <source>
        <dbReference type="ARBA" id="ARBA00000185"/>
    </source>
</evidence>
<dbReference type="Pfam" id="PF04406">
    <property type="entry name" value="TP6A_N"/>
    <property type="match status" value="1"/>
</dbReference>
<dbReference type="PANTHER" id="PTHR10848">
    <property type="entry name" value="MEIOTIC RECOMBINATION PROTEIN SPO11"/>
    <property type="match status" value="1"/>
</dbReference>
<dbReference type="InterPro" id="IPR036388">
    <property type="entry name" value="WH-like_DNA-bd_sf"/>
</dbReference>
<evidence type="ECO:0000256" key="9">
    <source>
        <dbReference type="ARBA" id="ARBA00023125"/>
    </source>
</evidence>
<evidence type="ECO:0000259" key="17">
    <source>
        <dbReference type="Pfam" id="PF04406"/>
    </source>
</evidence>
<dbReference type="OMA" id="FALEIVW"/>
<dbReference type="EC" id="5.6.2.2" evidence="5"/>
<keyword evidence="8 16" id="KW-0799">Topoisomerase</keyword>
<comment type="subcellular location">
    <subcellularLocation>
        <location evidence="3">Nucleus</location>
    </subcellularLocation>
</comment>
<comment type="subunit">
    <text evidence="13">Interacts with TOP6B.</text>
</comment>
<evidence type="ECO:0000256" key="4">
    <source>
        <dbReference type="ARBA" id="ARBA00006559"/>
    </source>
</evidence>
<reference evidence="20 21" key="1">
    <citation type="journal article" date="2005" name="PLoS Biol.">
        <title>The genomes of Oryza sativa: a history of duplications.</title>
        <authorList>
            <person name="Yu J."/>
            <person name="Wang J."/>
            <person name="Lin W."/>
            <person name="Li S."/>
            <person name="Li H."/>
            <person name="Zhou J."/>
            <person name="Ni P."/>
            <person name="Dong W."/>
            <person name="Hu S."/>
            <person name="Zeng C."/>
            <person name="Zhang J."/>
            <person name="Zhang Y."/>
            <person name="Li R."/>
            <person name="Xu Z."/>
            <person name="Li S."/>
            <person name="Li X."/>
            <person name="Zheng H."/>
            <person name="Cong L."/>
            <person name="Lin L."/>
            <person name="Yin J."/>
            <person name="Geng J."/>
            <person name="Li G."/>
            <person name="Shi J."/>
            <person name="Liu J."/>
            <person name="Lv H."/>
            <person name="Li J."/>
            <person name="Wang J."/>
            <person name="Deng Y."/>
            <person name="Ran L."/>
            <person name="Shi X."/>
            <person name="Wang X."/>
            <person name="Wu Q."/>
            <person name="Li C."/>
            <person name="Ren X."/>
            <person name="Wang J."/>
            <person name="Wang X."/>
            <person name="Li D."/>
            <person name="Liu D."/>
            <person name="Zhang X."/>
            <person name="Ji Z."/>
            <person name="Zhao W."/>
            <person name="Sun Y."/>
            <person name="Zhang Z."/>
            <person name="Bao J."/>
            <person name="Han Y."/>
            <person name="Dong L."/>
            <person name="Ji J."/>
            <person name="Chen P."/>
            <person name="Wu S."/>
            <person name="Liu J."/>
            <person name="Xiao Y."/>
            <person name="Bu D."/>
            <person name="Tan J."/>
            <person name="Yang L."/>
            <person name="Ye C."/>
            <person name="Zhang J."/>
            <person name="Xu J."/>
            <person name="Zhou Y."/>
            <person name="Yu Y."/>
            <person name="Zhang B."/>
            <person name="Zhuang S."/>
            <person name="Wei H."/>
            <person name="Liu B."/>
            <person name="Lei M."/>
            <person name="Yu H."/>
            <person name="Li Y."/>
            <person name="Xu H."/>
            <person name="Wei S."/>
            <person name="He X."/>
            <person name="Fang L."/>
            <person name="Zhang Z."/>
            <person name="Zhang Y."/>
            <person name="Huang X."/>
            <person name="Su Z."/>
            <person name="Tong W."/>
            <person name="Li J."/>
            <person name="Tong Z."/>
            <person name="Li S."/>
            <person name="Ye J."/>
            <person name="Wang L."/>
            <person name="Fang L."/>
            <person name="Lei T."/>
            <person name="Chen C."/>
            <person name="Chen H."/>
            <person name="Xu Z."/>
            <person name="Li H."/>
            <person name="Huang H."/>
            <person name="Zhang F."/>
            <person name="Xu H."/>
            <person name="Li N."/>
            <person name="Zhao C."/>
            <person name="Li S."/>
            <person name="Dong L."/>
            <person name="Huang Y."/>
            <person name="Li L."/>
            <person name="Xi Y."/>
            <person name="Qi Q."/>
            <person name="Li W."/>
            <person name="Zhang B."/>
            <person name="Hu W."/>
            <person name="Zhang Y."/>
            <person name="Tian X."/>
            <person name="Jiao Y."/>
            <person name="Liang X."/>
            <person name="Jin J."/>
            <person name="Gao L."/>
            <person name="Zheng W."/>
            <person name="Hao B."/>
            <person name="Liu S."/>
            <person name="Wang W."/>
            <person name="Yuan L."/>
            <person name="Cao M."/>
            <person name="McDermott J."/>
            <person name="Samudrala R."/>
            <person name="Wang J."/>
            <person name="Wong G.K."/>
            <person name="Yang H."/>
        </authorList>
    </citation>
    <scope>NUCLEOTIDE SEQUENCE [LARGE SCALE GENOMIC DNA]</scope>
    <source>
        <strain evidence="21">cv. 93-11</strain>
    </source>
</reference>
<evidence type="ECO:0000256" key="12">
    <source>
        <dbReference type="ARBA" id="ARBA00056395"/>
    </source>
</evidence>
<evidence type="ECO:0000256" key="5">
    <source>
        <dbReference type="ARBA" id="ARBA00012895"/>
    </source>
</evidence>
<dbReference type="HOGENOM" id="CLU_037229_1_2_1"/>
<evidence type="ECO:0000256" key="10">
    <source>
        <dbReference type="ARBA" id="ARBA00023235"/>
    </source>
</evidence>
<evidence type="ECO:0000256" key="16">
    <source>
        <dbReference type="PROSITE-ProRule" id="PRU01385"/>
    </source>
</evidence>
<dbReference type="Pfam" id="PF08100">
    <property type="entry name" value="Dimerisation"/>
    <property type="match status" value="1"/>
</dbReference>
<dbReference type="EMBL" id="CM000133">
    <property type="protein sequence ID" value="EEC82923.1"/>
    <property type="molecule type" value="Genomic_DNA"/>
</dbReference>
<keyword evidence="10 16" id="KW-0413">Isomerase</keyword>
<keyword evidence="6" id="KW-0479">Metal-binding</keyword>
<dbReference type="PROSITE" id="PS52041">
    <property type="entry name" value="TOPO_IIB"/>
    <property type="match status" value="1"/>
</dbReference>
<evidence type="ECO:0000256" key="3">
    <source>
        <dbReference type="ARBA" id="ARBA00004123"/>
    </source>
</evidence>
<dbReference type="SUPFAM" id="SSF46785">
    <property type="entry name" value="Winged helix' DNA-binding domain"/>
    <property type="match status" value="1"/>
</dbReference>
<protein>
    <recommendedName>
        <fullName evidence="14">Meiotic recombination protein SPO11-2</fullName>
        <ecNumber evidence="5">5.6.2.2</ecNumber>
    </recommendedName>
    <alternativeName>
        <fullName evidence="15">Topoisomerase 6 subunit A2</fullName>
    </alternativeName>
</protein>
<dbReference type="GO" id="GO:0000228">
    <property type="term" value="C:nuclear chromosome"/>
    <property type="evidence" value="ECO:0007669"/>
    <property type="project" value="TreeGrafter"/>
</dbReference>
<evidence type="ECO:0000256" key="11">
    <source>
        <dbReference type="ARBA" id="ARBA00023242"/>
    </source>
</evidence>
<comment type="cofactor">
    <cofactor evidence="2">
        <name>Mg(2+)</name>
        <dbReference type="ChEBI" id="CHEBI:18420"/>
    </cofactor>
</comment>
<keyword evidence="21" id="KW-1185">Reference proteome</keyword>
<evidence type="ECO:0000313" key="20">
    <source>
        <dbReference type="EMBL" id="EEC82923.1"/>
    </source>
</evidence>
<comment type="function">
    <text evidence="12">Required for meiotic recombination. Mediates DNA cleavage that forms the double-strand breaks (DSB) that initiate meiotic recombination.</text>
</comment>
<dbReference type="GO" id="GO:0009553">
    <property type="term" value="P:embryo sac development"/>
    <property type="evidence" value="ECO:0007669"/>
    <property type="project" value="EnsemblPlants"/>
</dbReference>
<dbReference type="GO" id="GO:0042138">
    <property type="term" value="P:meiotic DNA double-strand break formation"/>
    <property type="evidence" value="ECO:0007669"/>
    <property type="project" value="TreeGrafter"/>
</dbReference>
<dbReference type="AlphaFoldDB" id="B8BAW2"/>
<keyword evidence="9 16" id="KW-0238">DNA-binding</keyword>
<evidence type="ECO:0000256" key="14">
    <source>
        <dbReference type="ARBA" id="ARBA00073822"/>
    </source>
</evidence>
<dbReference type="Gene3D" id="1.10.10.10">
    <property type="entry name" value="Winged helix-like DNA-binding domain superfamily/Winged helix DNA-binding domain"/>
    <property type="match status" value="2"/>
</dbReference>
<feature type="domain" description="Topoisomerase 6 subunit A/Spo11 TOPRIM" evidence="19">
    <location>
        <begin position="332"/>
        <end position="497"/>
    </location>
</feature>
<dbReference type="GO" id="GO:0048316">
    <property type="term" value="P:seed development"/>
    <property type="evidence" value="ECO:0007669"/>
    <property type="project" value="EnsemblPlants"/>
</dbReference>
<evidence type="ECO:0000256" key="7">
    <source>
        <dbReference type="ARBA" id="ARBA00022842"/>
    </source>
</evidence>
<evidence type="ECO:0000256" key="6">
    <source>
        <dbReference type="ARBA" id="ARBA00022723"/>
    </source>
</evidence>
<dbReference type="InterPro" id="IPR036078">
    <property type="entry name" value="Spo11/TopoVI_A_sf"/>
</dbReference>
<dbReference type="GO" id="GO:0000706">
    <property type="term" value="P:meiotic DNA double-strand break processing"/>
    <property type="evidence" value="ECO:0007669"/>
    <property type="project" value="TreeGrafter"/>
</dbReference>
<dbReference type="Gramene" id="BGIOSGA027629-TA">
    <property type="protein sequence ID" value="BGIOSGA027629-PA"/>
    <property type="gene ID" value="BGIOSGA027629"/>
</dbReference>
<gene>
    <name evidence="20" type="ORF">OsI_27876</name>
</gene>
<dbReference type="Pfam" id="PF21180">
    <property type="entry name" value="TOP6A-Spo11_Toprim"/>
    <property type="match status" value="1"/>
</dbReference>
<dbReference type="GO" id="GO:0008168">
    <property type="term" value="F:methyltransferase activity"/>
    <property type="evidence" value="ECO:0007669"/>
    <property type="project" value="UniProtKB-ARBA"/>
</dbReference>
<evidence type="ECO:0000256" key="8">
    <source>
        <dbReference type="ARBA" id="ARBA00023029"/>
    </source>
</evidence>
<name>B8BAW2_ORYSI</name>
<dbReference type="InterPro" id="IPR002815">
    <property type="entry name" value="Spo11/TopoVI_A"/>
</dbReference>
<sequence length="503" mass="55305">MAAAADEEACMYALQLASSSILPMTLKNAIELGLLETLQSAAVAGGGGKAALLTPAEVAKKLPSKANPAAADMVDRMLRLLASYNVVRCEMEEGADGKLSRRYAAAPVCKWLTPNEDGVSMAALALMNQDKVRARIEVAVLNFLAALTDPAAPAISALPLISRGAANRGLRRALLRDDVSSVYLSYASCKRSLTRANDAKAFVRAKKSVFDSFSFALEIVWKVMEMCYKILGEGKLVTLRELFYTLLSESPTYFTCQRHVNQTVQDVVSLLRCTRQSLGIMASSRGALIGRLVLQGPEEEHVDCSILGPSGHAITGDLNVLSKLIFSSDARYIIVVEKDAIFQRLAEDRIYSHLPCILITAKGYPDLATRFILHRLSQTYPNMPIFALVDWNPAGLAILCTYKYGSISMGLESYRYACNVKWLGLRGDDLQLIPQSAYQELKPRDLQIAKSLLSSKFLQDKHRAELTLMLETGKRAEIEALYSHGFDFLGKYVARKIVQGDYI</sequence>
<evidence type="ECO:0000313" key="21">
    <source>
        <dbReference type="Proteomes" id="UP000007015"/>
    </source>
</evidence>
<keyword evidence="7" id="KW-0460">Magnesium</keyword>
<evidence type="ECO:0000256" key="13">
    <source>
        <dbReference type="ARBA" id="ARBA00063951"/>
    </source>
</evidence>
<evidence type="ECO:0000256" key="15">
    <source>
        <dbReference type="ARBA" id="ARBA00078425"/>
    </source>
</evidence>
<dbReference type="GO" id="GO:0003918">
    <property type="term" value="F:DNA topoisomerase type II (double strand cut, ATP-hydrolyzing) activity"/>
    <property type="evidence" value="ECO:0007669"/>
    <property type="project" value="UniProtKB-UniRule"/>
</dbReference>
<dbReference type="GO" id="GO:0003677">
    <property type="term" value="F:DNA binding"/>
    <property type="evidence" value="ECO:0007669"/>
    <property type="project" value="UniProtKB-UniRule"/>
</dbReference>
<comment type="similarity">
    <text evidence="4 16">Belongs to the TOP6A family.</text>
</comment>
<dbReference type="GO" id="GO:0051026">
    <property type="term" value="P:chiasma assembly"/>
    <property type="evidence" value="ECO:0007669"/>
    <property type="project" value="EnsemblPlants"/>
</dbReference>